<dbReference type="SUPFAM" id="SSF52058">
    <property type="entry name" value="L domain-like"/>
    <property type="match status" value="1"/>
</dbReference>
<dbReference type="EMBL" id="BTGU01010623">
    <property type="protein sequence ID" value="GMN73381.1"/>
    <property type="molecule type" value="Genomic_DNA"/>
</dbReference>
<evidence type="ECO:0000256" key="1">
    <source>
        <dbReference type="ARBA" id="ARBA00022614"/>
    </source>
</evidence>
<gene>
    <name evidence="4" type="ORF">TIFTF001_052165</name>
</gene>
<dbReference type="InterPro" id="IPR032675">
    <property type="entry name" value="LRR_dom_sf"/>
</dbReference>
<dbReference type="Proteomes" id="UP001187192">
    <property type="component" value="Unassembled WGS sequence"/>
</dbReference>
<keyword evidence="5" id="KW-1185">Reference proteome</keyword>
<feature type="domain" description="C-JID" evidence="3">
    <location>
        <begin position="409"/>
        <end position="527"/>
    </location>
</feature>
<sequence>MHRLWLLDIDDYTVDFPESLEYLPDSLKCLIWSSWSWISLPSNFMAHNLVELHMPHSQLEKLWSEVGLKLGNLKYVDLRFSGFLIDVSALSGAPNLVSVNLSYCRRLRQVPPLRFQISLDQSSHRCDSLECHTLGCLKLDTCTHLEVVEEISGNLKELDLRNTLVKELPSSIWSLDNLEYLNLSYYKLSEFPKNLIELDLSGVTIEQVPSSSIEHLSSLEKLSLRGCSRLKNLPIDISKLKSLKRLDLGYYHQREIFPSTLEHLETLSLTSLCSLSSLETLGLEGTVIEGIPVSIKNFSKLIKLVIRECNRLKSLPELPSSLEFLDASHCTTLETISNSRDALIQGLNSDNHVMTHRRFLYLDCLKLDQNSRNNIVSEFQLRALDRGIKAVLPYSVFKESDHPGVGFCFPGDEIPKWFTYQSEGSSINIKLPSNWPNTNFLGFALCVASSSSSMTTLWCGGYFKTNNGKSWELHWNFDAENFELCQSSNIFMWYEHGNYLDAVEVSFKFTNDVTACGIRLLYRQDAEELGINNNHGISNVEKTGAINSDT</sequence>
<dbReference type="InterPro" id="IPR050715">
    <property type="entry name" value="LRR-SigEffector_domain"/>
</dbReference>
<evidence type="ECO:0000313" key="5">
    <source>
        <dbReference type="Proteomes" id="UP001187192"/>
    </source>
</evidence>
<organism evidence="4 5">
    <name type="scientific">Ficus carica</name>
    <name type="common">Common fig</name>
    <dbReference type="NCBI Taxonomy" id="3494"/>
    <lineage>
        <taxon>Eukaryota</taxon>
        <taxon>Viridiplantae</taxon>
        <taxon>Streptophyta</taxon>
        <taxon>Embryophyta</taxon>
        <taxon>Tracheophyta</taxon>
        <taxon>Spermatophyta</taxon>
        <taxon>Magnoliopsida</taxon>
        <taxon>eudicotyledons</taxon>
        <taxon>Gunneridae</taxon>
        <taxon>Pentapetalae</taxon>
        <taxon>rosids</taxon>
        <taxon>fabids</taxon>
        <taxon>Rosales</taxon>
        <taxon>Moraceae</taxon>
        <taxon>Ficeae</taxon>
        <taxon>Ficus</taxon>
    </lineage>
</organism>
<dbReference type="PANTHER" id="PTHR45752">
    <property type="entry name" value="LEUCINE-RICH REPEAT-CONTAINING"/>
    <property type="match status" value="1"/>
</dbReference>
<protein>
    <recommendedName>
        <fullName evidence="3">C-JID domain-containing protein</fullName>
    </recommendedName>
</protein>
<feature type="non-terminal residue" evidence="4">
    <location>
        <position position="1"/>
    </location>
</feature>
<evidence type="ECO:0000256" key="2">
    <source>
        <dbReference type="ARBA" id="ARBA00022737"/>
    </source>
</evidence>
<evidence type="ECO:0000313" key="4">
    <source>
        <dbReference type="EMBL" id="GMN73381.1"/>
    </source>
</evidence>
<comment type="caution">
    <text evidence="4">The sequence shown here is derived from an EMBL/GenBank/DDBJ whole genome shotgun (WGS) entry which is preliminary data.</text>
</comment>
<accession>A0AA88EKY3</accession>
<dbReference type="Gene3D" id="3.80.10.10">
    <property type="entry name" value="Ribonuclease Inhibitor"/>
    <property type="match status" value="2"/>
</dbReference>
<dbReference type="InterPro" id="IPR045344">
    <property type="entry name" value="C-JID"/>
</dbReference>
<evidence type="ECO:0000259" key="3">
    <source>
        <dbReference type="Pfam" id="PF20160"/>
    </source>
</evidence>
<proteinExistence type="predicted"/>
<reference evidence="4" key="1">
    <citation type="submission" date="2023-07" db="EMBL/GenBank/DDBJ databases">
        <title>draft genome sequence of fig (Ficus carica).</title>
        <authorList>
            <person name="Takahashi T."/>
            <person name="Nishimura K."/>
        </authorList>
    </citation>
    <scope>NUCLEOTIDE SEQUENCE</scope>
</reference>
<name>A0AA88EKY3_FICCA</name>
<dbReference type="Pfam" id="PF20160">
    <property type="entry name" value="C-JID"/>
    <property type="match status" value="1"/>
</dbReference>
<keyword evidence="2" id="KW-0677">Repeat</keyword>
<dbReference type="Pfam" id="PF07725">
    <property type="entry name" value="LRR_3"/>
    <property type="match status" value="1"/>
</dbReference>
<dbReference type="PANTHER" id="PTHR45752:SF195">
    <property type="entry name" value="LEUCINE-RICH REPEAT (LRR) FAMILY PROTEIN-RELATED"/>
    <property type="match status" value="1"/>
</dbReference>
<dbReference type="AlphaFoldDB" id="A0AA88EKY3"/>
<dbReference type="InterPro" id="IPR011713">
    <property type="entry name" value="Leu-rich_rpt_3"/>
</dbReference>
<keyword evidence="1" id="KW-0433">Leucine-rich repeat</keyword>